<comment type="caution">
    <text evidence="1">The sequence shown here is derived from an EMBL/GenBank/DDBJ whole genome shotgun (WGS) entry which is preliminary data.</text>
</comment>
<dbReference type="EMBL" id="QPJK01000002">
    <property type="protein sequence ID" value="RCW73802.1"/>
    <property type="molecule type" value="Genomic_DNA"/>
</dbReference>
<evidence type="ECO:0000313" key="2">
    <source>
        <dbReference type="Proteomes" id="UP000252884"/>
    </source>
</evidence>
<dbReference type="AlphaFoldDB" id="A0A368Y0S0"/>
<accession>A0A368Y0S0</accession>
<protein>
    <submittedName>
        <fullName evidence="1">Uncharacterized protein</fullName>
    </submittedName>
</protein>
<organism evidence="1 2">
    <name type="scientific">Pseudorhodoferax soli</name>
    <dbReference type="NCBI Taxonomy" id="545864"/>
    <lineage>
        <taxon>Bacteria</taxon>
        <taxon>Pseudomonadati</taxon>
        <taxon>Pseudomonadota</taxon>
        <taxon>Betaproteobacteria</taxon>
        <taxon>Burkholderiales</taxon>
        <taxon>Comamonadaceae</taxon>
    </lineage>
</organism>
<sequence>MAALPDYVCILLEGAGEEFDPGVVVSEMERGLAKMRVGQSRVIVDIPASLMFYAQQDTISFETWYFQTIKRIGFFDWLNPRTNQLLSVRFKGGDIGKLVPVTSGYALAKRDVTLQYLR</sequence>
<dbReference type="RefSeq" id="WP_245965610.1">
    <property type="nucleotide sequence ID" value="NZ_QPJK01000002.1"/>
</dbReference>
<reference evidence="1 2" key="1">
    <citation type="submission" date="2018-07" db="EMBL/GenBank/DDBJ databases">
        <title>Genomic Encyclopedia of Type Strains, Phase IV (KMG-IV): sequencing the most valuable type-strain genomes for metagenomic binning, comparative biology and taxonomic classification.</title>
        <authorList>
            <person name="Goeker M."/>
        </authorList>
    </citation>
    <scope>NUCLEOTIDE SEQUENCE [LARGE SCALE GENOMIC DNA]</scope>
    <source>
        <strain evidence="1 2">DSM 21634</strain>
    </source>
</reference>
<proteinExistence type="predicted"/>
<evidence type="ECO:0000313" key="1">
    <source>
        <dbReference type="EMBL" id="RCW73802.1"/>
    </source>
</evidence>
<dbReference type="Proteomes" id="UP000252884">
    <property type="component" value="Unassembled WGS sequence"/>
</dbReference>
<keyword evidence="2" id="KW-1185">Reference proteome</keyword>
<name>A0A368Y0S0_9BURK</name>
<gene>
    <name evidence="1" type="ORF">DES41_102116</name>
</gene>